<reference evidence="2" key="1">
    <citation type="journal article" date="2014" name="Int. J. Syst. Evol. Microbiol.">
        <title>Complete genome sequence of Corynebacterium casei LMG S-19264T (=DSM 44701T), isolated from a smear-ripened cheese.</title>
        <authorList>
            <consortium name="US DOE Joint Genome Institute (JGI-PGF)"/>
            <person name="Walter F."/>
            <person name="Albersmeier A."/>
            <person name="Kalinowski J."/>
            <person name="Ruckert C."/>
        </authorList>
    </citation>
    <scope>NUCLEOTIDE SEQUENCE</scope>
    <source>
        <strain evidence="2">JCM 17820</strain>
    </source>
</reference>
<dbReference type="InterPro" id="IPR058458">
    <property type="entry name" value="DUF8145"/>
</dbReference>
<protein>
    <recommendedName>
        <fullName evidence="1">DUF8145 domain-containing protein</fullName>
    </recommendedName>
</protein>
<dbReference type="EMBL" id="BMOU01000001">
    <property type="protein sequence ID" value="GGN87769.1"/>
    <property type="molecule type" value="Genomic_DNA"/>
</dbReference>
<evidence type="ECO:0000313" key="2">
    <source>
        <dbReference type="EMBL" id="GGN87769.1"/>
    </source>
</evidence>
<feature type="domain" description="DUF8145" evidence="1">
    <location>
        <begin position="5"/>
        <end position="66"/>
    </location>
</feature>
<dbReference type="RefSeq" id="WP_188994531.1">
    <property type="nucleotide sequence ID" value="NZ_BMOU01000001.1"/>
</dbReference>
<proteinExistence type="predicted"/>
<sequence>MSDDADGPVICPICGADFESVSLHEEGLMVKLRDDERFRRACFQPVSDDEGTPLIRFFHHTHEQSDGGESGTVGGRVP</sequence>
<dbReference type="AlphaFoldDB" id="A0A830GGK3"/>
<keyword evidence="3" id="KW-1185">Reference proteome</keyword>
<comment type="caution">
    <text evidence="2">The sequence shown here is derived from an EMBL/GenBank/DDBJ whole genome shotgun (WGS) entry which is preliminary data.</text>
</comment>
<evidence type="ECO:0000313" key="3">
    <source>
        <dbReference type="Proteomes" id="UP000605784"/>
    </source>
</evidence>
<accession>A0A830GGK3</accession>
<organism evidence="2 3">
    <name type="scientific">Haloarcula pellucida</name>
    <dbReference type="NCBI Taxonomy" id="1427151"/>
    <lineage>
        <taxon>Archaea</taxon>
        <taxon>Methanobacteriati</taxon>
        <taxon>Methanobacteriota</taxon>
        <taxon>Stenosarchaea group</taxon>
        <taxon>Halobacteria</taxon>
        <taxon>Halobacteriales</taxon>
        <taxon>Haloarculaceae</taxon>
        <taxon>Haloarcula</taxon>
    </lineage>
</organism>
<dbReference type="Proteomes" id="UP000605784">
    <property type="component" value="Unassembled WGS sequence"/>
</dbReference>
<dbReference type="Pfam" id="PF26470">
    <property type="entry name" value="DUF8145"/>
    <property type="match status" value="1"/>
</dbReference>
<gene>
    <name evidence="2" type="ORF">GCM10009030_06770</name>
</gene>
<evidence type="ECO:0000259" key="1">
    <source>
        <dbReference type="Pfam" id="PF26470"/>
    </source>
</evidence>
<reference evidence="2" key="2">
    <citation type="submission" date="2020-09" db="EMBL/GenBank/DDBJ databases">
        <authorList>
            <person name="Sun Q."/>
            <person name="Ohkuma M."/>
        </authorList>
    </citation>
    <scope>NUCLEOTIDE SEQUENCE</scope>
    <source>
        <strain evidence="2">JCM 17820</strain>
    </source>
</reference>
<name>A0A830GGK3_9EURY</name>